<proteinExistence type="predicted"/>
<evidence type="ECO:0000313" key="6">
    <source>
        <dbReference type="Proteomes" id="UP001301958"/>
    </source>
</evidence>
<dbReference type="SUPFAM" id="SSF53335">
    <property type="entry name" value="S-adenosyl-L-methionine-dependent methyltransferases"/>
    <property type="match status" value="1"/>
</dbReference>
<dbReference type="SUPFAM" id="SSF46785">
    <property type="entry name" value="Winged helix' DNA-binding domain"/>
    <property type="match status" value="1"/>
</dbReference>
<evidence type="ECO:0000313" key="5">
    <source>
        <dbReference type="EMBL" id="KAK4222226.1"/>
    </source>
</evidence>
<evidence type="ECO:0000256" key="3">
    <source>
        <dbReference type="ARBA" id="ARBA00022691"/>
    </source>
</evidence>
<reference evidence="5" key="2">
    <citation type="submission" date="2023-05" db="EMBL/GenBank/DDBJ databases">
        <authorList>
            <consortium name="Lawrence Berkeley National Laboratory"/>
            <person name="Steindorff A."/>
            <person name="Hensen N."/>
            <person name="Bonometti L."/>
            <person name="Westerberg I."/>
            <person name="Brannstrom I.O."/>
            <person name="Guillou S."/>
            <person name="Cros-Aarteil S."/>
            <person name="Calhoun S."/>
            <person name="Haridas S."/>
            <person name="Kuo A."/>
            <person name="Mondo S."/>
            <person name="Pangilinan J."/>
            <person name="Riley R."/>
            <person name="Labutti K."/>
            <person name="Andreopoulos B."/>
            <person name="Lipzen A."/>
            <person name="Chen C."/>
            <person name="Yanf M."/>
            <person name="Daum C."/>
            <person name="Ng V."/>
            <person name="Clum A."/>
            <person name="Ohm R."/>
            <person name="Martin F."/>
            <person name="Silar P."/>
            <person name="Natvig D."/>
            <person name="Lalanne C."/>
            <person name="Gautier V."/>
            <person name="Ament-Velasquez S.L."/>
            <person name="Kruys A."/>
            <person name="Hutchinson M.I."/>
            <person name="Powell A.J."/>
            <person name="Barry K."/>
            <person name="Miller A.N."/>
            <person name="Grigoriev I.V."/>
            <person name="Debuchy R."/>
            <person name="Gladieux P."/>
            <person name="Thoren M.H."/>
            <person name="Johannesson H."/>
        </authorList>
    </citation>
    <scope>NUCLEOTIDE SEQUENCE</scope>
    <source>
        <strain evidence="5">CBS 990.96</strain>
    </source>
</reference>
<feature type="domain" description="O-methyltransferase C-terminal" evidence="4">
    <location>
        <begin position="185"/>
        <end position="402"/>
    </location>
</feature>
<comment type="caution">
    <text evidence="5">The sequence shown here is derived from an EMBL/GenBank/DDBJ whole genome shotgun (WGS) entry which is preliminary data.</text>
</comment>
<sequence>MSTPTEENILTLASTILSKTQELSTFFTSNSLPLLTFSSSPLPPFSTDPIYRNLQGTLRTLLSDLTLLIDGPSETIRQLSFRPQDTAAFQLAIECNLFTIIPLSDSLPLSEISLKSGLDPNRTGRILRFLATNRFFVETSPDYFAHTAFSAEIARDESSRAMLGLACGELFQAAAESYNGIDTKQEDAMHCPWFKRFGVSMYEYYAINPDKAERFAKAMVGFAKSESSVTNVVLELFDWKGKIKQGGIVVDVGGGNGHVSMELAEAFAHLRFVVQDQNEDMIEQGREIATTKKLGDRFSFEKADFFEPQTVRGASGFFLRQCTHNWGDKEVVKIFKALVPGLEGAVDPEGTPLLINECVLPELGAMPRYSERDVRMRDFAMLINGGSKERTRGDFEALLKEADPRYEIVNVLNHEGGAMSLLEVYLMK</sequence>
<dbReference type="InterPro" id="IPR036388">
    <property type="entry name" value="WH-like_DNA-bd_sf"/>
</dbReference>
<dbReference type="InterPro" id="IPR016461">
    <property type="entry name" value="COMT-like"/>
</dbReference>
<dbReference type="EMBL" id="MU865483">
    <property type="protein sequence ID" value="KAK4222226.1"/>
    <property type="molecule type" value="Genomic_DNA"/>
</dbReference>
<name>A0AAN6YQG3_9PEZI</name>
<keyword evidence="1 5" id="KW-0489">Methyltransferase</keyword>
<keyword evidence="6" id="KW-1185">Reference proteome</keyword>
<dbReference type="GO" id="GO:0032259">
    <property type="term" value="P:methylation"/>
    <property type="evidence" value="ECO:0007669"/>
    <property type="project" value="UniProtKB-KW"/>
</dbReference>
<accession>A0AAN6YQG3</accession>
<dbReference type="InterPro" id="IPR029063">
    <property type="entry name" value="SAM-dependent_MTases_sf"/>
</dbReference>
<dbReference type="GO" id="GO:0008171">
    <property type="term" value="F:O-methyltransferase activity"/>
    <property type="evidence" value="ECO:0007669"/>
    <property type="project" value="InterPro"/>
</dbReference>
<organism evidence="5 6">
    <name type="scientific">Podospora fimiseda</name>
    <dbReference type="NCBI Taxonomy" id="252190"/>
    <lineage>
        <taxon>Eukaryota</taxon>
        <taxon>Fungi</taxon>
        <taxon>Dikarya</taxon>
        <taxon>Ascomycota</taxon>
        <taxon>Pezizomycotina</taxon>
        <taxon>Sordariomycetes</taxon>
        <taxon>Sordariomycetidae</taxon>
        <taxon>Sordariales</taxon>
        <taxon>Podosporaceae</taxon>
        <taxon>Podospora</taxon>
    </lineage>
</organism>
<dbReference type="AlphaFoldDB" id="A0AAN6YQG3"/>
<keyword evidence="3" id="KW-0949">S-adenosyl-L-methionine</keyword>
<dbReference type="Gene3D" id="3.40.50.150">
    <property type="entry name" value="Vaccinia Virus protein VP39"/>
    <property type="match status" value="1"/>
</dbReference>
<evidence type="ECO:0000256" key="1">
    <source>
        <dbReference type="ARBA" id="ARBA00022603"/>
    </source>
</evidence>
<evidence type="ECO:0000259" key="4">
    <source>
        <dbReference type="Pfam" id="PF00891"/>
    </source>
</evidence>
<protein>
    <submittedName>
        <fullName evidence="5">S-adenosyl-L-methionine-dependent methyltransferase</fullName>
    </submittedName>
</protein>
<dbReference type="PANTHER" id="PTHR43712:SF12">
    <property type="entry name" value="STERIGMATOCYSTIN 8-O-METHYLTRANSFERASE"/>
    <property type="match status" value="1"/>
</dbReference>
<dbReference type="InterPro" id="IPR036390">
    <property type="entry name" value="WH_DNA-bd_sf"/>
</dbReference>
<dbReference type="Gene3D" id="1.10.10.10">
    <property type="entry name" value="Winged helix-like DNA-binding domain superfamily/Winged helix DNA-binding domain"/>
    <property type="match status" value="1"/>
</dbReference>
<evidence type="ECO:0000256" key="2">
    <source>
        <dbReference type="ARBA" id="ARBA00022679"/>
    </source>
</evidence>
<dbReference type="PROSITE" id="PS51683">
    <property type="entry name" value="SAM_OMT_II"/>
    <property type="match status" value="1"/>
</dbReference>
<keyword evidence="2" id="KW-0808">Transferase</keyword>
<dbReference type="InterPro" id="IPR001077">
    <property type="entry name" value="COMT_C"/>
</dbReference>
<reference evidence="5" key="1">
    <citation type="journal article" date="2023" name="Mol. Phylogenet. Evol.">
        <title>Genome-scale phylogeny and comparative genomics of the fungal order Sordariales.</title>
        <authorList>
            <person name="Hensen N."/>
            <person name="Bonometti L."/>
            <person name="Westerberg I."/>
            <person name="Brannstrom I.O."/>
            <person name="Guillou S."/>
            <person name="Cros-Aarteil S."/>
            <person name="Calhoun S."/>
            <person name="Haridas S."/>
            <person name="Kuo A."/>
            <person name="Mondo S."/>
            <person name="Pangilinan J."/>
            <person name="Riley R."/>
            <person name="LaButti K."/>
            <person name="Andreopoulos B."/>
            <person name="Lipzen A."/>
            <person name="Chen C."/>
            <person name="Yan M."/>
            <person name="Daum C."/>
            <person name="Ng V."/>
            <person name="Clum A."/>
            <person name="Steindorff A."/>
            <person name="Ohm R.A."/>
            <person name="Martin F."/>
            <person name="Silar P."/>
            <person name="Natvig D.O."/>
            <person name="Lalanne C."/>
            <person name="Gautier V."/>
            <person name="Ament-Velasquez S.L."/>
            <person name="Kruys A."/>
            <person name="Hutchinson M.I."/>
            <person name="Powell A.J."/>
            <person name="Barry K."/>
            <person name="Miller A.N."/>
            <person name="Grigoriev I.V."/>
            <person name="Debuchy R."/>
            <person name="Gladieux P."/>
            <person name="Hiltunen Thoren M."/>
            <person name="Johannesson H."/>
        </authorList>
    </citation>
    <scope>NUCLEOTIDE SEQUENCE</scope>
    <source>
        <strain evidence="5">CBS 990.96</strain>
    </source>
</reference>
<dbReference type="PANTHER" id="PTHR43712">
    <property type="entry name" value="PUTATIVE (AFU_ORTHOLOGUE AFUA_4G14580)-RELATED"/>
    <property type="match status" value="1"/>
</dbReference>
<gene>
    <name evidence="5" type="ORF">QBC38DRAFT_490338</name>
</gene>
<dbReference type="Pfam" id="PF00891">
    <property type="entry name" value="Methyltransf_2"/>
    <property type="match status" value="1"/>
</dbReference>
<dbReference type="Proteomes" id="UP001301958">
    <property type="component" value="Unassembled WGS sequence"/>
</dbReference>